<name>A0A0N9I457_9PSEU</name>
<dbReference type="InterPro" id="IPR029016">
    <property type="entry name" value="GAF-like_dom_sf"/>
</dbReference>
<dbReference type="AlphaFoldDB" id="A0A0N9I457"/>
<dbReference type="PANTHER" id="PTHR30136">
    <property type="entry name" value="HELIX-TURN-HELIX TRANSCRIPTIONAL REGULATOR, ICLR FAMILY"/>
    <property type="match status" value="1"/>
</dbReference>
<dbReference type="InterPro" id="IPR014757">
    <property type="entry name" value="Tscrpt_reg_IclR_C"/>
</dbReference>
<sequence length="210" mass="22209">MRARGFATQLEPGGVYLLGAAAMESAFTFHAGFDMRPLVREIRDRFQQTAHLGCLIGGEVSYIDILEANTGVRTTSVIGGRNPAHATGLGKAMLARLLPGADSVREWVDNHGPLKARTQHTVTTADALDEALEAVRERGFAIDNEESEPGVVCVAACVPMVFGDLSSIAAVSVTGLREPMLAIGVEKIGAELIEMITNTDFAGSGKTGQK</sequence>
<dbReference type="GO" id="GO:0003677">
    <property type="term" value="F:DNA binding"/>
    <property type="evidence" value="ECO:0007669"/>
    <property type="project" value="TreeGrafter"/>
</dbReference>
<evidence type="ECO:0000259" key="1">
    <source>
        <dbReference type="PROSITE" id="PS51078"/>
    </source>
</evidence>
<dbReference type="GO" id="GO:0045892">
    <property type="term" value="P:negative regulation of DNA-templated transcription"/>
    <property type="evidence" value="ECO:0007669"/>
    <property type="project" value="TreeGrafter"/>
</dbReference>
<dbReference type="STRING" id="860235.AOZ06_30650"/>
<dbReference type="Pfam" id="PF01614">
    <property type="entry name" value="IclR_C"/>
    <property type="match status" value="1"/>
</dbReference>
<dbReference type="OrthoDB" id="4068713at2"/>
<dbReference type="EMBL" id="CP012752">
    <property type="protein sequence ID" value="ALG10677.1"/>
    <property type="molecule type" value="Genomic_DNA"/>
</dbReference>
<keyword evidence="3" id="KW-1185">Reference proteome</keyword>
<dbReference type="Proteomes" id="UP000063699">
    <property type="component" value="Chromosome"/>
</dbReference>
<organism evidence="2 3">
    <name type="scientific">Kibdelosporangium phytohabitans</name>
    <dbReference type="NCBI Taxonomy" id="860235"/>
    <lineage>
        <taxon>Bacteria</taxon>
        <taxon>Bacillati</taxon>
        <taxon>Actinomycetota</taxon>
        <taxon>Actinomycetes</taxon>
        <taxon>Pseudonocardiales</taxon>
        <taxon>Pseudonocardiaceae</taxon>
        <taxon>Kibdelosporangium</taxon>
    </lineage>
</organism>
<dbReference type="PROSITE" id="PS51078">
    <property type="entry name" value="ICLR_ED"/>
    <property type="match status" value="1"/>
</dbReference>
<gene>
    <name evidence="2" type="ORF">AOZ06_30650</name>
</gene>
<dbReference type="InterPro" id="IPR050707">
    <property type="entry name" value="HTH_MetabolicPath_Reg"/>
</dbReference>
<proteinExistence type="predicted"/>
<evidence type="ECO:0000313" key="3">
    <source>
        <dbReference type="Proteomes" id="UP000063699"/>
    </source>
</evidence>
<feature type="domain" description="IclR-ED" evidence="1">
    <location>
        <begin position="14"/>
        <end position="209"/>
    </location>
</feature>
<dbReference type="PANTHER" id="PTHR30136:SF24">
    <property type="entry name" value="HTH-TYPE TRANSCRIPTIONAL REPRESSOR ALLR"/>
    <property type="match status" value="1"/>
</dbReference>
<dbReference type="RefSeq" id="WP_054292580.1">
    <property type="nucleotide sequence ID" value="NZ_CP012752.1"/>
</dbReference>
<protein>
    <recommendedName>
        <fullName evidence="1">IclR-ED domain-containing protein</fullName>
    </recommendedName>
</protein>
<dbReference type="KEGG" id="kphy:AOZ06_30650"/>
<reference evidence="2 3" key="1">
    <citation type="submission" date="2015-07" db="EMBL/GenBank/DDBJ databases">
        <title>Genome sequencing of Kibdelosporangium phytohabitans.</title>
        <authorList>
            <person name="Qin S."/>
            <person name="Xing K."/>
        </authorList>
    </citation>
    <scope>NUCLEOTIDE SEQUENCE [LARGE SCALE GENOMIC DNA]</scope>
    <source>
        <strain evidence="2 3">KLBMP1111</strain>
    </source>
</reference>
<accession>A0A0N9I457</accession>
<dbReference type="Gene3D" id="3.30.450.40">
    <property type="match status" value="1"/>
</dbReference>
<evidence type="ECO:0000313" key="2">
    <source>
        <dbReference type="EMBL" id="ALG10677.1"/>
    </source>
</evidence>
<dbReference type="GO" id="GO:0003700">
    <property type="term" value="F:DNA-binding transcription factor activity"/>
    <property type="evidence" value="ECO:0007669"/>
    <property type="project" value="TreeGrafter"/>
</dbReference>
<dbReference type="SUPFAM" id="SSF55781">
    <property type="entry name" value="GAF domain-like"/>
    <property type="match status" value="1"/>
</dbReference>